<evidence type="ECO:0000313" key="1">
    <source>
        <dbReference type="EMBL" id="MUG72684.1"/>
    </source>
</evidence>
<dbReference type="InterPro" id="IPR025916">
    <property type="entry name" value="YdjO"/>
</dbReference>
<dbReference type="Pfam" id="PF14169">
    <property type="entry name" value="YdjO"/>
    <property type="match status" value="1"/>
</dbReference>
<dbReference type="Proteomes" id="UP000450917">
    <property type="component" value="Unassembled WGS sequence"/>
</dbReference>
<name>A0A7X3CV05_9BACL</name>
<dbReference type="AlphaFoldDB" id="A0A7X3CV05"/>
<proteinExistence type="predicted"/>
<dbReference type="RefSeq" id="WP_155615288.1">
    <property type="nucleotide sequence ID" value="NZ_JBDLZV010000001.1"/>
</dbReference>
<accession>A0A7X3CV05</accession>
<protein>
    <recommendedName>
        <fullName evidence="3">Cold-shock protein</fullName>
    </recommendedName>
</protein>
<evidence type="ECO:0000313" key="2">
    <source>
        <dbReference type="Proteomes" id="UP000450917"/>
    </source>
</evidence>
<sequence>MQQNNEQKPELKPTVIWKCRDASCKAWVREDFATGTYPPCPICQGETIRSYKHLPAVAIKKTRKSKKVSP</sequence>
<comment type="caution">
    <text evidence="1">The sequence shown here is derived from an EMBL/GenBank/DDBJ whole genome shotgun (WGS) entry which is preliminary data.</text>
</comment>
<reference evidence="1 2" key="1">
    <citation type="submission" date="2019-11" db="EMBL/GenBank/DDBJ databases">
        <title>Draft genome sequences of five Paenibacillus species of dairy origin.</title>
        <authorList>
            <person name="Olajide A.M."/>
            <person name="Chen S."/>
            <person name="Lapointe G."/>
        </authorList>
    </citation>
    <scope>NUCLEOTIDE SEQUENCE [LARGE SCALE GENOMIC DNA]</scope>
    <source>
        <strain evidence="1 2">2CS3</strain>
    </source>
</reference>
<evidence type="ECO:0008006" key="3">
    <source>
        <dbReference type="Google" id="ProtNLM"/>
    </source>
</evidence>
<keyword evidence="2" id="KW-1185">Reference proteome</keyword>
<dbReference type="EMBL" id="WNZX01000017">
    <property type="protein sequence ID" value="MUG72684.1"/>
    <property type="molecule type" value="Genomic_DNA"/>
</dbReference>
<organism evidence="1 2">
    <name type="scientific">Paenibacillus validus</name>
    <dbReference type="NCBI Taxonomy" id="44253"/>
    <lineage>
        <taxon>Bacteria</taxon>
        <taxon>Bacillati</taxon>
        <taxon>Bacillota</taxon>
        <taxon>Bacilli</taxon>
        <taxon>Bacillales</taxon>
        <taxon>Paenibacillaceae</taxon>
        <taxon>Paenibacillus</taxon>
    </lineage>
</organism>
<gene>
    <name evidence="1" type="ORF">GNP93_18625</name>
</gene>